<dbReference type="Proteomes" id="UP000626092">
    <property type="component" value="Unassembled WGS sequence"/>
</dbReference>
<protein>
    <submittedName>
        <fullName evidence="2">Uncharacterized protein</fullName>
    </submittedName>
</protein>
<evidence type="ECO:0000256" key="1">
    <source>
        <dbReference type="SAM" id="MobiDB-lite"/>
    </source>
</evidence>
<name>A0A834HHG1_RHOSS</name>
<feature type="compositionally biased region" description="Low complexity" evidence="1">
    <location>
        <begin position="33"/>
        <end position="46"/>
    </location>
</feature>
<proteinExistence type="predicted"/>
<dbReference type="EMBL" id="WJXA01000001">
    <property type="protein sequence ID" value="KAF7154531.1"/>
    <property type="molecule type" value="Genomic_DNA"/>
</dbReference>
<comment type="caution">
    <text evidence="2">The sequence shown here is derived from an EMBL/GenBank/DDBJ whole genome shotgun (WGS) entry which is preliminary data.</text>
</comment>
<reference evidence="2" key="1">
    <citation type="submission" date="2019-11" db="EMBL/GenBank/DDBJ databases">
        <authorList>
            <person name="Liu Y."/>
            <person name="Hou J."/>
            <person name="Li T.-Q."/>
            <person name="Guan C.-H."/>
            <person name="Wu X."/>
            <person name="Wu H.-Z."/>
            <person name="Ling F."/>
            <person name="Zhang R."/>
            <person name="Shi X.-G."/>
            <person name="Ren J.-P."/>
            <person name="Chen E.-F."/>
            <person name="Sun J.-M."/>
        </authorList>
    </citation>
    <scope>NUCLEOTIDE SEQUENCE</scope>
    <source>
        <strain evidence="2">Adult_tree_wgs_1</strain>
        <tissue evidence="2">Leaves</tissue>
    </source>
</reference>
<evidence type="ECO:0000313" key="3">
    <source>
        <dbReference type="Proteomes" id="UP000626092"/>
    </source>
</evidence>
<feature type="region of interest" description="Disordered" evidence="1">
    <location>
        <begin position="28"/>
        <end position="55"/>
    </location>
</feature>
<dbReference type="AlphaFoldDB" id="A0A834HHG1"/>
<accession>A0A834HHG1</accession>
<organism evidence="2 3">
    <name type="scientific">Rhododendron simsii</name>
    <name type="common">Sims's rhododendron</name>
    <dbReference type="NCBI Taxonomy" id="118357"/>
    <lineage>
        <taxon>Eukaryota</taxon>
        <taxon>Viridiplantae</taxon>
        <taxon>Streptophyta</taxon>
        <taxon>Embryophyta</taxon>
        <taxon>Tracheophyta</taxon>
        <taxon>Spermatophyta</taxon>
        <taxon>Magnoliopsida</taxon>
        <taxon>eudicotyledons</taxon>
        <taxon>Gunneridae</taxon>
        <taxon>Pentapetalae</taxon>
        <taxon>asterids</taxon>
        <taxon>Ericales</taxon>
        <taxon>Ericaceae</taxon>
        <taxon>Ericoideae</taxon>
        <taxon>Rhodoreae</taxon>
        <taxon>Rhododendron</taxon>
    </lineage>
</organism>
<evidence type="ECO:0000313" key="2">
    <source>
        <dbReference type="EMBL" id="KAF7154531.1"/>
    </source>
</evidence>
<dbReference type="OrthoDB" id="1736386at2759"/>
<sequence length="184" mass="20007">MGDSWLLGDGPDEEPSIDAVEHGVAEPLETTVSCEETGTESYSSSLSERETLSRSSIAGTSSSMFGYSGFMQDNGGVVPAVTEMYNRPTSMRTRKNGSLQNPKLSMYVYQDKMVQIEIERNAQEGAIPITQEVLSVKGLNAMSGYVKGLGIRPSSSIRTVNGEYVTHLEGKVQEQAEKIQEQAE</sequence>
<gene>
    <name evidence="2" type="ORF">RHSIM_Rhsim01G0022000</name>
</gene>
<keyword evidence="3" id="KW-1185">Reference proteome</keyword>